<dbReference type="NCBIfam" id="TIGR00467">
    <property type="entry name" value="lysS_arch"/>
    <property type="match status" value="1"/>
</dbReference>
<keyword evidence="7 10" id="KW-0648">Protein biosynthesis</keyword>
<dbReference type="PROSITE" id="PS00178">
    <property type="entry name" value="AA_TRNA_LIGASE_I"/>
    <property type="match status" value="1"/>
</dbReference>
<dbReference type="InterPro" id="IPR020751">
    <property type="entry name" value="aa-tRNA-synth_I_codon-bd_sub2"/>
</dbReference>
<dbReference type="EMBL" id="JBHSKD010000019">
    <property type="protein sequence ID" value="MFC5178118.1"/>
    <property type="molecule type" value="Genomic_DNA"/>
</dbReference>
<dbReference type="Gene3D" id="6.10.20.10">
    <property type="entry name" value="Lysine tRNA ligase, stem contact fold domain"/>
    <property type="match status" value="1"/>
</dbReference>
<keyword evidence="13" id="KW-1185">Reference proteome</keyword>
<keyword evidence="4 10" id="KW-0436">Ligase</keyword>
<evidence type="ECO:0000256" key="11">
    <source>
        <dbReference type="SAM" id="MobiDB-lite"/>
    </source>
</evidence>
<evidence type="ECO:0000256" key="3">
    <source>
        <dbReference type="ARBA" id="ARBA00022490"/>
    </source>
</evidence>
<evidence type="ECO:0000256" key="8">
    <source>
        <dbReference type="ARBA" id="ARBA00023146"/>
    </source>
</evidence>
<dbReference type="InterPro" id="IPR001412">
    <property type="entry name" value="aa-tRNA-synth_I_CS"/>
</dbReference>
<comment type="caution">
    <text evidence="10">Lacks conserved residue(s) required for the propagation of feature annotation.</text>
</comment>
<dbReference type="Gene3D" id="1.10.10.350">
    <property type="match status" value="1"/>
</dbReference>
<dbReference type="InterPro" id="IPR014729">
    <property type="entry name" value="Rossmann-like_a/b/a_fold"/>
</dbReference>
<dbReference type="Gene3D" id="3.40.50.620">
    <property type="entry name" value="HUPs"/>
    <property type="match status" value="2"/>
</dbReference>
<feature type="compositionally biased region" description="Acidic residues" evidence="11">
    <location>
        <begin position="176"/>
        <end position="187"/>
    </location>
</feature>
<dbReference type="InterPro" id="IPR002904">
    <property type="entry name" value="Lys-tRNA-ligase"/>
</dbReference>
<dbReference type="InterPro" id="IPR042078">
    <property type="entry name" value="Lys-tRNA-ligase_SC_fold"/>
</dbReference>
<dbReference type="Pfam" id="PF01921">
    <property type="entry name" value="tRNA-synt_1f"/>
    <property type="match status" value="1"/>
</dbReference>
<dbReference type="SUPFAM" id="SSF48163">
    <property type="entry name" value="An anticodon-binding domain of class I aminoacyl-tRNA synthetases"/>
    <property type="match status" value="1"/>
</dbReference>
<comment type="catalytic activity">
    <reaction evidence="9 10">
        <text>tRNA(Lys) + L-lysine + ATP = L-lysyl-tRNA(Lys) + AMP + diphosphate</text>
        <dbReference type="Rhea" id="RHEA:20792"/>
        <dbReference type="Rhea" id="RHEA-COMP:9696"/>
        <dbReference type="Rhea" id="RHEA-COMP:9697"/>
        <dbReference type="ChEBI" id="CHEBI:30616"/>
        <dbReference type="ChEBI" id="CHEBI:32551"/>
        <dbReference type="ChEBI" id="CHEBI:33019"/>
        <dbReference type="ChEBI" id="CHEBI:78442"/>
        <dbReference type="ChEBI" id="CHEBI:78529"/>
        <dbReference type="ChEBI" id="CHEBI:456215"/>
        <dbReference type="EC" id="6.1.1.6"/>
    </reaction>
</comment>
<sequence>MARRGGDNAAPPTDWVTRAADDAVRHAGEGKPVTVSSGISPSGPVHLGNLRELLTVHFVADELRRRGVPVRHLHVWDDYDRLRKVPREVDPSFAEHIGRPLSAVPDPWGCHPSWGEHFKEPLRESLHAMGVEMEEISQTERYTSGVYREQVLRAVRHRDDIEQVLARYRTRAVALEEAEEDEGDEEGPGAGAGSTALERFPYKPYCRTCGRDATTVTAYDDETTDLAYTCDRGHAHTVQLATQDEGKLVWKVDWPMRWAFEHVDFEPAGMDHATPGSSFTVGHELVEKIFGMPRPAWFGYGFVGFAGMQKMSGSAGGAPTAADALRVLEAPILRWLYVRRTPKQTFDIDFGPEVVRLYDEWDSLTRKAADPAKRDTQVLAWERASSTASGPLPTPPVVLPFRLLSSVADVTAGSAEQISRIVGHDVDELEPRLDRARAWMLEYVDAADRTNVRETPDTATLSALDDRQAEWLRLLRDGLVEPLDLDAVTALVYGVPKLARGMALDDKPTDEVKADQKELFGLLYRLLVDAERGPRLPTLVMALGAERVRTLLTPAG</sequence>
<reference evidence="13" key="1">
    <citation type="journal article" date="2019" name="Int. J. Syst. Evol. Microbiol.">
        <title>The Global Catalogue of Microorganisms (GCM) 10K type strain sequencing project: providing services to taxonomists for standard genome sequencing and annotation.</title>
        <authorList>
            <consortium name="The Broad Institute Genomics Platform"/>
            <consortium name="The Broad Institute Genome Sequencing Center for Infectious Disease"/>
            <person name="Wu L."/>
            <person name="Ma J."/>
        </authorList>
    </citation>
    <scope>NUCLEOTIDE SEQUENCE [LARGE SCALE GENOMIC DNA]</scope>
    <source>
        <strain evidence="13">DFY41</strain>
    </source>
</reference>
<comment type="similarity">
    <text evidence="2 10">Belongs to the class-I aminoacyl-tRNA synthetase family.</text>
</comment>
<gene>
    <name evidence="10 12" type="primary">lysS</name>
    <name evidence="12" type="ORF">ACFPGP_15655</name>
</gene>
<dbReference type="PANTHER" id="PTHR37940:SF1">
    <property type="entry name" value="LYSINE--TRNA LIGASE"/>
    <property type="match status" value="1"/>
</dbReference>
<evidence type="ECO:0000256" key="10">
    <source>
        <dbReference type="HAMAP-Rule" id="MF_00177"/>
    </source>
</evidence>
<accession>A0ABW0BM68</accession>
<feature type="region of interest" description="Disordered" evidence="11">
    <location>
        <begin position="176"/>
        <end position="196"/>
    </location>
</feature>
<evidence type="ECO:0000256" key="9">
    <source>
        <dbReference type="ARBA" id="ARBA00048573"/>
    </source>
</evidence>
<evidence type="ECO:0000256" key="2">
    <source>
        <dbReference type="ARBA" id="ARBA00005594"/>
    </source>
</evidence>
<organism evidence="12 13">
    <name type="scientific">Nocardioides taihuensis</name>
    <dbReference type="NCBI Taxonomy" id="1835606"/>
    <lineage>
        <taxon>Bacteria</taxon>
        <taxon>Bacillati</taxon>
        <taxon>Actinomycetota</taxon>
        <taxon>Actinomycetes</taxon>
        <taxon>Propionibacteriales</taxon>
        <taxon>Nocardioidaceae</taxon>
        <taxon>Nocardioides</taxon>
    </lineage>
</organism>
<evidence type="ECO:0000256" key="4">
    <source>
        <dbReference type="ARBA" id="ARBA00022598"/>
    </source>
</evidence>
<dbReference type="SUPFAM" id="SSF52374">
    <property type="entry name" value="Nucleotidylyl transferase"/>
    <property type="match status" value="1"/>
</dbReference>
<name>A0ABW0BM68_9ACTN</name>
<feature type="short sequence motif" description="'HIGH' region" evidence="10">
    <location>
        <begin position="41"/>
        <end position="49"/>
    </location>
</feature>
<proteinExistence type="inferred from homology"/>
<evidence type="ECO:0000256" key="5">
    <source>
        <dbReference type="ARBA" id="ARBA00022741"/>
    </source>
</evidence>
<keyword evidence="5 10" id="KW-0547">Nucleotide-binding</keyword>
<keyword evidence="6 10" id="KW-0067">ATP-binding</keyword>
<evidence type="ECO:0000313" key="13">
    <source>
        <dbReference type="Proteomes" id="UP001596087"/>
    </source>
</evidence>
<keyword evidence="3 10" id="KW-0963">Cytoplasm</keyword>
<dbReference type="RefSeq" id="WP_378591663.1">
    <property type="nucleotide sequence ID" value="NZ_JBHSKD010000019.1"/>
</dbReference>
<evidence type="ECO:0000313" key="12">
    <source>
        <dbReference type="EMBL" id="MFC5178118.1"/>
    </source>
</evidence>
<dbReference type="Proteomes" id="UP001596087">
    <property type="component" value="Unassembled WGS sequence"/>
</dbReference>
<dbReference type="PANTHER" id="PTHR37940">
    <property type="entry name" value="LYSINE--TRNA LIGASE"/>
    <property type="match status" value="1"/>
</dbReference>
<comment type="caution">
    <text evidence="12">The sequence shown here is derived from an EMBL/GenBank/DDBJ whole genome shotgun (WGS) entry which is preliminary data.</text>
</comment>
<feature type="short sequence motif" description="'KMSKS' region" evidence="10">
    <location>
        <begin position="310"/>
        <end position="314"/>
    </location>
</feature>
<evidence type="ECO:0000256" key="6">
    <source>
        <dbReference type="ARBA" id="ARBA00022840"/>
    </source>
</evidence>
<evidence type="ECO:0000256" key="1">
    <source>
        <dbReference type="ARBA" id="ARBA00004496"/>
    </source>
</evidence>
<keyword evidence="8 10" id="KW-0030">Aminoacyl-tRNA synthetase</keyword>
<dbReference type="EC" id="6.1.1.6" evidence="10"/>
<dbReference type="InterPro" id="IPR008925">
    <property type="entry name" value="aa_tRNA-synth_I_cd-bd_sf"/>
</dbReference>
<comment type="subcellular location">
    <subcellularLocation>
        <location evidence="1 10">Cytoplasm</location>
    </subcellularLocation>
</comment>
<evidence type="ECO:0000256" key="7">
    <source>
        <dbReference type="ARBA" id="ARBA00022917"/>
    </source>
</evidence>
<protein>
    <recommendedName>
        <fullName evidence="10">Lysine--tRNA ligase</fullName>
        <ecNumber evidence="10">6.1.1.6</ecNumber>
    </recommendedName>
    <alternativeName>
        <fullName evidence="10">Lysyl-tRNA synthetase</fullName>
        <shortName evidence="10">LysRS</shortName>
    </alternativeName>
</protein>
<dbReference type="HAMAP" id="MF_00177">
    <property type="entry name" value="Lys_tRNA_synth_class1"/>
    <property type="match status" value="1"/>
</dbReference>
<dbReference type="GO" id="GO:0004824">
    <property type="term" value="F:lysine-tRNA ligase activity"/>
    <property type="evidence" value="ECO:0007669"/>
    <property type="project" value="UniProtKB-EC"/>
</dbReference>